<accession>A0ABR4CLI6</accession>
<feature type="transmembrane region" description="Helical" evidence="1">
    <location>
        <begin position="62"/>
        <end position="85"/>
    </location>
</feature>
<feature type="transmembrane region" description="Helical" evidence="1">
    <location>
        <begin position="159"/>
        <end position="177"/>
    </location>
</feature>
<feature type="transmembrane region" description="Helical" evidence="1">
    <location>
        <begin position="105"/>
        <end position="125"/>
    </location>
</feature>
<proteinExistence type="predicted"/>
<keyword evidence="3" id="KW-1185">Reference proteome</keyword>
<evidence type="ECO:0000256" key="1">
    <source>
        <dbReference type="SAM" id="Phobius"/>
    </source>
</evidence>
<keyword evidence="1" id="KW-1133">Transmembrane helix</keyword>
<keyword evidence="1" id="KW-0472">Membrane</keyword>
<sequence length="683" mass="75160">MTMNRIIHGDGADSETGRGQSINLLARKPVTSSARSKATLSSEITPLSISSGTAQPLRKSRWWNILSGLVLLALCLPFFAFAGTAWRLRNTEVKDEVQRLRLVNFGNKLATAFPFVFALVVGNTLKQLASWRLERGTSVGFLEQMTGSLSVGGTIATQLLLRPINILAAVLILLWSLSPLGSQSCLQIFSIRRVLVDTGSNLSVAYFNTNLKPSFPLRYDISSVVNPVLAASLFVPATIRNANVDLWGNVKIPDLSRVRNSPKNPDGWFDIATDGVIFSSLIGIPLSGIPKEGNLTFYMDTSYNSVSCYPNISFPGTSADPNRFQNTTQFPEEDDPPEVLEANGIFYDAFYRRDEYTREATNPFDSSYIETTFTFEIAINQFYTDYLGRPLAEFQGDMHTYHPATLLFQSRAGGLVAYCPITTEYINSKVYCVSGSCSVIAIRDSLLPHPDSALTYLGFQSIFVNMTSALCYSQVNLAQYDKLELDIKLTPLEAFIADPDLNYIGQGNLVDMKGLTVDDVSIRLQQVLNTYMHGSIYTPALTGNTDLRKSDDSSEDVPKDIGIITTASGTSLQTLYTIDIPWICILFAATSIMALSALAGIWFSLNTRGPDLLGYFSTCLRDSPYVEPCSGSGTTLDGRERAKKFGKRRVRLVDVAGHKEEGYIAIAGDDLDVHGLVEGRYYQ</sequence>
<protein>
    <recommendedName>
        <fullName evidence="4">Peptidase A1 domain-containing protein</fullName>
    </recommendedName>
</protein>
<reference evidence="2 3" key="1">
    <citation type="journal article" date="2024" name="Commun. Biol.">
        <title>Comparative genomic analysis of thermophilic fungi reveals convergent evolutionary adaptations and gene losses.</title>
        <authorList>
            <person name="Steindorff A.S."/>
            <person name="Aguilar-Pontes M.V."/>
            <person name="Robinson A.J."/>
            <person name="Andreopoulos B."/>
            <person name="LaButti K."/>
            <person name="Kuo A."/>
            <person name="Mondo S."/>
            <person name="Riley R."/>
            <person name="Otillar R."/>
            <person name="Haridas S."/>
            <person name="Lipzen A."/>
            <person name="Grimwood J."/>
            <person name="Schmutz J."/>
            <person name="Clum A."/>
            <person name="Reid I.D."/>
            <person name="Moisan M.C."/>
            <person name="Butler G."/>
            <person name="Nguyen T.T.M."/>
            <person name="Dewar K."/>
            <person name="Conant G."/>
            <person name="Drula E."/>
            <person name="Henrissat B."/>
            <person name="Hansel C."/>
            <person name="Singer S."/>
            <person name="Hutchinson M.I."/>
            <person name="de Vries R.P."/>
            <person name="Natvig D.O."/>
            <person name="Powell A.J."/>
            <person name="Tsang A."/>
            <person name="Grigoriev I.V."/>
        </authorList>
    </citation>
    <scope>NUCLEOTIDE SEQUENCE [LARGE SCALE GENOMIC DNA]</scope>
    <source>
        <strain evidence="2 3">CBS 494.80</strain>
    </source>
</reference>
<feature type="transmembrane region" description="Helical" evidence="1">
    <location>
        <begin position="580"/>
        <end position="603"/>
    </location>
</feature>
<dbReference type="Proteomes" id="UP001595075">
    <property type="component" value="Unassembled WGS sequence"/>
</dbReference>
<comment type="caution">
    <text evidence="2">The sequence shown here is derived from an EMBL/GenBank/DDBJ whole genome shotgun (WGS) entry which is preliminary data.</text>
</comment>
<evidence type="ECO:0008006" key="4">
    <source>
        <dbReference type="Google" id="ProtNLM"/>
    </source>
</evidence>
<gene>
    <name evidence="2" type="ORF">VTL71DRAFT_13824</name>
</gene>
<dbReference type="EMBL" id="JAZHXI010000006">
    <property type="protein sequence ID" value="KAL2070798.1"/>
    <property type="molecule type" value="Genomic_DNA"/>
</dbReference>
<evidence type="ECO:0000313" key="3">
    <source>
        <dbReference type="Proteomes" id="UP001595075"/>
    </source>
</evidence>
<keyword evidence="1" id="KW-0812">Transmembrane</keyword>
<organism evidence="2 3">
    <name type="scientific">Oculimacula yallundae</name>
    <dbReference type="NCBI Taxonomy" id="86028"/>
    <lineage>
        <taxon>Eukaryota</taxon>
        <taxon>Fungi</taxon>
        <taxon>Dikarya</taxon>
        <taxon>Ascomycota</taxon>
        <taxon>Pezizomycotina</taxon>
        <taxon>Leotiomycetes</taxon>
        <taxon>Helotiales</taxon>
        <taxon>Ploettnerulaceae</taxon>
        <taxon>Oculimacula</taxon>
    </lineage>
</organism>
<evidence type="ECO:0000313" key="2">
    <source>
        <dbReference type="EMBL" id="KAL2070798.1"/>
    </source>
</evidence>
<name>A0ABR4CLI6_9HELO</name>